<name>A0AB34K1K3_PRYPA</name>
<proteinExistence type="predicted"/>
<evidence type="ECO:0000313" key="2">
    <source>
        <dbReference type="EMBL" id="KAL1527018.1"/>
    </source>
</evidence>
<accession>A0AB34K1K3</accession>
<evidence type="ECO:0000313" key="3">
    <source>
        <dbReference type="Proteomes" id="UP001515480"/>
    </source>
</evidence>
<organism evidence="2 3">
    <name type="scientific">Prymnesium parvum</name>
    <name type="common">Toxic golden alga</name>
    <dbReference type="NCBI Taxonomy" id="97485"/>
    <lineage>
        <taxon>Eukaryota</taxon>
        <taxon>Haptista</taxon>
        <taxon>Haptophyta</taxon>
        <taxon>Prymnesiophyceae</taxon>
        <taxon>Prymnesiales</taxon>
        <taxon>Prymnesiaceae</taxon>
        <taxon>Prymnesium</taxon>
    </lineage>
</organism>
<dbReference type="AlphaFoldDB" id="A0AB34K1K3"/>
<dbReference type="EMBL" id="JBGBPQ010000003">
    <property type="protein sequence ID" value="KAL1527018.1"/>
    <property type="molecule type" value="Genomic_DNA"/>
</dbReference>
<sequence>MLLAFLLTAAATAPREVMEHIHLSSRLKTPGVHTLRLLSAERSIGTSDDDHTLHNRTNASNISSHPGENEDPDAHVSFWVVVCGQYHAPRQRVASDRAWPLIVTAHSLHKPLCASCMTLGAPCIMHPHSTRASL</sequence>
<feature type="compositionally biased region" description="Polar residues" evidence="1">
    <location>
        <begin position="55"/>
        <end position="66"/>
    </location>
</feature>
<gene>
    <name evidence="2" type="ORF">AB1Y20_015706</name>
</gene>
<keyword evidence="3" id="KW-1185">Reference proteome</keyword>
<protein>
    <recommendedName>
        <fullName evidence="4">Secreted protein</fullName>
    </recommendedName>
</protein>
<reference evidence="2 3" key="1">
    <citation type="journal article" date="2024" name="Science">
        <title>Giant polyketide synthase enzymes in the biosynthesis of giant marine polyether toxins.</title>
        <authorList>
            <person name="Fallon T.R."/>
            <person name="Shende V.V."/>
            <person name="Wierzbicki I.H."/>
            <person name="Pendleton A.L."/>
            <person name="Watervoot N.F."/>
            <person name="Auber R.P."/>
            <person name="Gonzalez D.J."/>
            <person name="Wisecaver J.H."/>
            <person name="Moore B.S."/>
        </authorList>
    </citation>
    <scope>NUCLEOTIDE SEQUENCE [LARGE SCALE GENOMIC DNA]</scope>
    <source>
        <strain evidence="2 3">12B1</strain>
    </source>
</reference>
<feature type="region of interest" description="Disordered" evidence="1">
    <location>
        <begin position="46"/>
        <end position="70"/>
    </location>
</feature>
<evidence type="ECO:0000256" key="1">
    <source>
        <dbReference type="SAM" id="MobiDB-lite"/>
    </source>
</evidence>
<evidence type="ECO:0008006" key="4">
    <source>
        <dbReference type="Google" id="ProtNLM"/>
    </source>
</evidence>
<comment type="caution">
    <text evidence="2">The sequence shown here is derived from an EMBL/GenBank/DDBJ whole genome shotgun (WGS) entry which is preliminary data.</text>
</comment>
<dbReference type="Proteomes" id="UP001515480">
    <property type="component" value="Unassembled WGS sequence"/>
</dbReference>